<organism evidence="1 2">
    <name type="scientific">Caerostris darwini</name>
    <dbReference type="NCBI Taxonomy" id="1538125"/>
    <lineage>
        <taxon>Eukaryota</taxon>
        <taxon>Metazoa</taxon>
        <taxon>Ecdysozoa</taxon>
        <taxon>Arthropoda</taxon>
        <taxon>Chelicerata</taxon>
        <taxon>Arachnida</taxon>
        <taxon>Araneae</taxon>
        <taxon>Araneomorphae</taxon>
        <taxon>Entelegynae</taxon>
        <taxon>Araneoidea</taxon>
        <taxon>Araneidae</taxon>
        <taxon>Caerostris</taxon>
    </lineage>
</organism>
<comment type="caution">
    <text evidence="1">The sequence shown here is derived from an EMBL/GenBank/DDBJ whole genome shotgun (WGS) entry which is preliminary data.</text>
</comment>
<evidence type="ECO:0000313" key="2">
    <source>
        <dbReference type="Proteomes" id="UP001054837"/>
    </source>
</evidence>
<gene>
    <name evidence="1" type="ORF">CDAR_42671</name>
</gene>
<dbReference type="Proteomes" id="UP001054837">
    <property type="component" value="Unassembled WGS sequence"/>
</dbReference>
<accession>A0AAV4RVC3</accession>
<dbReference type="EMBL" id="BPLQ01006799">
    <property type="protein sequence ID" value="GIY25375.1"/>
    <property type="molecule type" value="Genomic_DNA"/>
</dbReference>
<protein>
    <submittedName>
        <fullName evidence="1">Uncharacterized protein</fullName>
    </submittedName>
</protein>
<reference evidence="1 2" key="1">
    <citation type="submission" date="2021-06" db="EMBL/GenBank/DDBJ databases">
        <title>Caerostris darwini draft genome.</title>
        <authorList>
            <person name="Kono N."/>
            <person name="Arakawa K."/>
        </authorList>
    </citation>
    <scope>NUCLEOTIDE SEQUENCE [LARGE SCALE GENOMIC DNA]</scope>
</reference>
<evidence type="ECO:0000313" key="1">
    <source>
        <dbReference type="EMBL" id="GIY25375.1"/>
    </source>
</evidence>
<sequence length="191" mass="21459">MIRDIYPAGPRAEYSIFSKRKFFKSPTGFWNKNDQACFRVVLWAADFFLHPSIVRCAEILESSHLLAGLMPNKPLSPPLSMQTGKPGGPAFDKQMPLTSITLFPIYLGPSSARGKRKKSGTNAKLCKPVSLVAGIRQANALDIHYSFPSLSWSVLCVRKKKEKNHKSLDSQPPTKIKSLPMSSPHFRYYFE</sequence>
<name>A0AAV4RVC3_9ARAC</name>
<dbReference type="AlphaFoldDB" id="A0AAV4RVC3"/>
<proteinExistence type="predicted"/>
<keyword evidence="2" id="KW-1185">Reference proteome</keyword>